<feature type="coiled-coil region" evidence="1">
    <location>
        <begin position="285"/>
        <end position="312"/>
    </location>
</feature>
<keyword evidence="3" id="KW-1185">Reference proteome</keyword>
<keyword evidence="1" id="KW-0175">Coiled coil</keyword>
<dbReference type="EMBL" id="CAJVPL010000024">
    <property type="protein sequence ID" value="CAG8435253.1"/>
    <property type="molecule type" value="Genomic_DNA"/>
</dbReference>
<sequence>MTKYQITENQLRNLINVQTITNSGCKIGFREGKPFAGKEGHENCSACLGNYYNGGACNYNTTHTFEDDLSRITQNFAIMDNLYQAHCQLKEITEQELFTERQEELYKVVGSAMEHCTNPGYFFSYTCPGIHRVPMEFRSTFTQKLDQLNKGLAKYLKQIEQITPENIKTFTAWLKKIKQLEKENEQKAEEYNRLSINLTNAPRAKQLKKEMADNEEQIRMTIDKLDTHPAFPLFDTENEEILKNTKKALVEDSPNNFWAGLGKAKGQEEIKNLKANKTKTEPEKVEDLKKMMAEVEAKNRENMKEVNKYVEQVQNESLANGKRLQDAINRNDKRAEAILLAKHDKLQEELGNALLERENVPGQKDFKEYLELLKKEEGSFWENINID</sequence>
<accession>A0A9N8UXE4</accession>
<proteinExistence type="predicted"/>
<feature type="coiled-coil region" evidence="1">
    <location>
        <begin position="170"/>
        <end position="224"/>
    </location>
</feature>
<organism evidence="2 3">
    <name type="scientific">Ambispora gerdemannii</name>
    <dbReference type="NCBI Taxonomy" id="144530"/>
    <lineage>
        <taxon>Eukaryota</taxon>
        <taxon>Fungi</taxon>
        <taxon>Fungi incertae sedis</taxon>
        <taxon>Mucoromycota</taxon>
        <taxon>Glomeromycotina</taxon>
        <taxon>Glomeromycetes</taxon>
        <taxon>Archaeosporales</taxon>
        <taxon>Ambisporaceae</taxon>
        <taxon>Ambispora</taxon>
    </lineage>
</organism>
<dbReference type="AlphaFoldDB" id="A0A9N8UXE4"/>
<protein>
    <submittedName>
        <fullName evidence="2">5949_t:CDS:1</fullName>
    </submittedName>
</protein>
<name>A0A9N8UXE4_9GLOM</name>
<evidence type="ECO:0000313" key="3">
    <source>
        <dbReference type="Proteomes" id="UP000789831"/>
    </source>
</evidence>
<evidence type="ECO:0000256" key="1">
    <source>
        <dbReference type="SAM" id="Coils"/>
    </source>
</evidence>
<comment type="caution">
    <text evidence="2">The sequence shown here is derived from an EMBL/GenBank/DDBJ whole genome shotgun (WGS) entry which is preliminary data.</text>
</comment>
<gene>
    <name evidence="2" type="ORF">AGERDE_LOCUS504</name>
</gene>
<evidence type="ECO:0000313" key="2">
    <source>
        <dbReference type="EMBL" id="CAG8435253.1"/>
    </source>
</evidence>
<reference evidence="2" key="1">
    <citation type="submission" date="2021-06" db="EMBL/GenBank/DDBJ databases">
        <authorList>
            <person name="Kallberg Y."/>
            <person name="Tangrot J."/>
            <person name="Rosling A."/>
        </authorList>
    </citation>
    <scope>NUCLEOTIDE SEQUENCE</scope>
    <source>
        <strain evidence="2">MT106</strain>
    </source>
</reference>
<dbReference type="Proteomes" id="UP000789831">
    <property type="component" value="Unassembled WGS sequence"/>
</dbReference>